<dbReference type="InterPro" id="IPR036465">
    <property type="entry name" value="vWFA_dom_sf"/>
</dbReference>
<organism evidence="2 3">
    <name type="scientific">Candidatus Marsarchaeota G1 archaeon OSP_D</name>
    <dbReference type="NCBI Taxonomy" id="1978155"/>
    <lineage>
        <taxon>Archaea</taxon>
        <taxon>Candidatus Marsarchaeota</taxon>
        <taxon>Candidatus Marsarchaeota group 1</taxon>
    </lineage>
</organism>
<protein>
    <recommendedName>
        <fullName evidence="1">VWFA domain-containing protein</fullName>
    </recommendedName>
</protein>
<feature type="domain" description="VWFA" evidence="1">
    <location>
        <begin position="243"/>
        <end position="408"/>
    </location>
</feature>
<sequence length="424" mass="49225">MQKPPCKLDTQSNEELSSVFGREFLEEMLYSLFNPDNYPDNDEYIDQLLDEQYERWSEEMQKYMDQRFAYSKESWLYREWLEERAKREFVREKAWKELMEAIKSGKIKPESLSAKKVVQTFAHEVLKGLEQEGYVEIRSTYDAQRGYSYGWLDFTNLGEDVIAKKILDEVLENLEFPSLEFGEDHEGQGNTPASKVSDFDELMHHYDLIDLYETLAEAGIRNSDDILNPAYLKARIPESRFSSSNVILIDSSNSMYGPKFKGAIMASLALKRLLEEYFREDKLYIVAYDDEPLLLKEGDILRLRPQGNTDIGCALDFARELLRNEEGNKNVFLITDGEPTCSYIESMSPEENAYRAAYLAGQEMVNINIVLLDQKPELRAIAENMARLNGRSTITYVNDPLHLKDFVIKTYARIKGLNLRRLKI</sequence>
<comment type="caution">
    <text evidence="2">The sequence shown here is derived from an EMBL/GenBank/DDBJ whole genome shotgun (WGS) entry which is preliminary data.</text>
</comment>
<dbReference type="Gene3D" id="3.40.50.410">
    <property type="entry name" value="von Willebrand factor, type A domain"/>
    <property type="match status" value="1"/>
</dbReference>
<reference evidence="2 3" key="1">
    <citation type="submission" date="2017-04" db="EMBL/GenBank/DDBJ databases">
        <title>Novel microbial lineages endemic to geothermal iron-oxide mats fill important gaps in the evolutionary history of Archaea.</title>
        <authorList>
            <person name="Jay Z.J."/>
            <person name="Beam J.P."/>
            <person name="Dlakic M."/>
            <person name="Rusch D.B."/>
            <person name="Kozubal M.A."/>
            <person name="Inskeep W.P."/>
        </authorList>
    </citation>
    <scope>NUCLEOTIDE SEQUENCE [LARGE SCALE GENOMIC DNA]</scope>
    <source>
        <strain evidence="2">OSP_D</strain>
    </source>
</reference>
<name>A0A2R6AAV6_9ARCH</name>
<dbReference type="Proteomes" id="UP000240880">
    <property type="component" value="Unassembled WGS sequence"/>
</dbReference>
<dbReference type="AlphaFoldDB" id="A0A2R6AAV6"/>
<dbReference type="Pfam" id="PF13519">
    <property type="entry name" value="VWA_2"/>
    <property type="match status" value="1"/>
</dbReference>
<evidence type="ECO:0000259" key="1">
    <source>
        <dbReference type="SMART" id="SM00327"/>
    </source>
</evidence>
<gene>
    <name evidence="2" type="ORF">B9Q01_04770</name>
</gene>
<dbReference type="InterPro" id="IPR002035">
    <property type="entry name" value="VWF_A"/>
</dbReference>
<evidence type="ECO:0000313" key="3">
    <source>
        <dbReference type="Proteomes" id="UP000240880"/>
    </source>
</evidence>
<dbReference type="EMBL" id="NEXC01000024">
    <property type="protein sequence ID" value="PSN83433.1"/>
    <property type="molecule type" value="Genomic_DNA"/>
</dbReference>
<dbReference type="CDD" id="cd00198">
    <property type="entry name" value="vWFA"/>
    <property type="match status" value="1"/>
</dbReference>
<proteinExistence type="predicted"/>
<dbReference type="SMART" id="SM00327">
    <property type="entry name" value="VWA"/>
    <property type="match status" value="1"/>
</dbReference>
<evidence type="ECO:0000313" key="2">
    <source>
        <dbReference type="EMBL" id="PSN83433.1"/>
    </source>
</evidence>
<accession>A0A2R6AAV6</accession>
<dbReference type="SUPFAM" id="SSF53300">
    <property type="entry name" value="vWA-like"/>
    <property type="match status" value="1"/>
</dbReference>